<evidence type="ECO:0000313" key="2">
    <source>
        <dbReference type="EMBL" id="VVE50598.1"/>
    </source>
</evidence>
<evidence type="ECO:0000256" key="1">
    <source>
        <dbReference type="SAM" id="Phobius"/>
    </source>
</evidence>
<dbReference type="EMBL" id="CABPSH010000034">
    <property type="protein sequence ID" value="VVE50598.1"/>
    <property type="molecule type" value="Genomic_DNA"/>
</dbReference>
<keyword evidence="3" id="KW-1185">Reference proteome</keyword>
<proteinExistence type="predicted"/>
<protein>
    <submittedName>
        <fullName evidence="2">Uncharacterized protein</fullName>
    </submittedName>
</protein>
<organism evidence="2 3">
    <name type="scientific">Pandoraea eparura</name>
    <dbReference type="NCBI Taxonomy" id="2508291"/>
    <lineage>
        <taxon>Bacteria</taxon>
        <taxon>Pseudomonadati</taxon>
        <taxon>Pseudomonadota</taxon>
        <taxon>Betaproteobacteria</taxon>
        <taxon>Burkholderiales</taxon>
        <taxon>Burkholderiaceae</taxon>
        <taxon>Pandoraea</taxon>
    </lineage>
</organism>
<dbReference type="Proteomes" id="UP000400981">
    <property type="component" value="Unassembled WGS sequence"/>
</dbReference>
<reference evidence="2 3" key="1">
    <citation type="submission" date="2019-08" db="EMBL/GenBank/DDBJ databases">
        <authorList>
            <person name="Peeters C."/>
        </authorList>
    </citation>
    <scope>NUCLEOTIDE SEQUENCE [LARGE SCALE GENOMIC DNA]</scope>
    <source>
        <strain evidence="2 3">LMG 31012</strain>
    </source>
</reference>
<dbReference type="AlphaFoldDB" id="A0A5E4YQI7"/>
<name>A0A5E4YQI7_9BURK</name>
<accession>A0A5E4YQI7</accession>
<feature type="transmembrane region" description="Helical" evidence="1">
    <location>
        <begin position="12"/>
        <end position="33"/>
    </location>
</feature>
<gene>
    <name evidence="2" type="ORF">PEP31012_04687</name>
</gene>
<keyword evidence="1" id="KW-0472">Membrane</keyword>
<sequence>MTLSAFTFAPTMFVSPPLAITAVWLALICVLFWNSESELASPFDFESDADTPHPLVP</sequence>
<keyword evidence="1" id="KW-0812">Transmembrane</keyword>
<evidence type="ECO:0000313" key="3">
    <source>
        <dbReference type="Proteomes" id="UP000400981"/>
    </source>
</evidence>
<keyword evidence="1" id="KW-1133">Transmembrane helix</keyword>